<keyword evidence="2" id="KW-0418">Kinase</keyword>
<dbReference type="EMBL" id="QGDJ01000005">
    <property type="protein sequence ID" value="PWJ18024.1"/>
    <property type="molecule type" value="Genomic_DNA"/>
</dbReference>
<reference evidence="1 3" key="3">
    <citation type="submission" date="2018-03" db="EMBL/GenBank/DDBJ databases">
        <title>Genomic Encyclopedia of Archaeal and Bacterial Type Strains, Phase II (KMG-II): from individual species to whole genera.</title>
        <authorList>
            <person name="Goeker M."/>
        </authorList>
    </citation>
    <scope>NUCLEOTIDE SEQUENCE [LARGE SCALE GENOMIC DNA]</scope>
    <source>
        <strain evidence="1 3">DSM 25227</strain>
    </source>
</reference>
<gene>
    <name evidence="1" type="ORF">BCF38_10511</name>
    <name evidence="2" type="ORF">SAMN05421539_10511</name>
</gene>
<organism evidence="2 4">
    <name type="scientific">Jannaschia seohaensis</name>
    <dbReference type="NCBI Taxonomy" id="475081"/>
    <lineage>
        <taxon>Bacteria</taxon>
        <taxon>Pseudomonadati</taxon>
        <taxon>Pseudomonadota</taxon>
        <taxon>Alphaproteobacteria</taxon>
        <taxon>Rhodobacterales</taxon>
        <taxon>Roseobacteraceae</taxon>
        <taxon>Jannaschia</taxon>
    </lineage>
</organism>
<evidence type="ECO:0000313" key="2">
    <source>
        <dbReference type="EMBL" id="SSA46546.1"/>
    </source>
</evidence>
<reference evidence="2" key="1">
    <citation type="submission" date="2016-10" db="EMBL/GenBank/DDBJ databases">
        <authorList>
            <person name="Cai Z."/>
        </authorList>
    </citation>
    <scope>NUCLEOTIDE SEQUENCE [LARGE SCALE GENOMIC DNA]</scope>
    <source>
        <strain evidence="2">DSM 25227</strain>
    </source>
</reference>
<protein>
    <submittedName>
        <fullName evidence="2">Fructokinase</fullName>
    </submittedName>
</protein>
<dbReference type="Gene3D" id="3.40.50.300">
    <property type="entry name" value="P-loop containing nucleotide triphosphate hydrolases"/>
    <property type="match status" value="1"/>
</dbReference>
<evidence type="ECO:0000313" key="1">
    <source>
        <dbReference type="EMBL" id="PWJ18024.1"/>
    </source>
</evidence>
<evidence type="ECO:0000313" key="3">
    <source>
        <dbReference type="Proteomes" id="UP000245839"/>
    </source>
</evidence>
<dbReference type="EMBL" id="UETC01000005">
    <property type="protein sequence ID" value="SSA46546.1"/>
    <property type="molecule type" value="Genomic_DNA"/>
</dbReference>
<sequence>MSLDALLARIEAHPGDRVVVALAGPPASGKSTLAETLAERTGGAVLPMDGFHLDDRILGPRGLLPRKGAPETFDLGGFARTVAALRAGEDVYHPIFDRSREIAIAGAGHIPAQTRVVVVEGNWLLLDAPGWRDIEWDITARLEVPDDELRLRLAERWAWMTPEARAAKIDGNDMPNARLVREGSRKPDLVLT</sequence>
<dbReference type="PANTHER" id="PTHR10285">
    <property type="entry name" value="URIDINE KINASE"/>
    <property type="match status" value="1"/>
</dbReference>
<accession>A0A2Y9AR56</accession>
<keyword evidence="3" id="KW-1185">Reference proteome</keyword>
<dbReference type="GO" id="GO:0016301">
    <property type="term" value="F:kinase activity"/>
    <property type="evidence" value="ECO:0007669"/>
    <property type="project" value="UniProtKB-KW"/>
</dbReference>
<dbReference type="SUPFAM" id="SSF52540">
    <property type="entry name" value="P-loop containing nucleoside triphosphate hydrolases"/>
    <property type="match status" value="1"/>
</dbReference>
<keyword evidence="2" id="KW-0808">Transferase</keyword>
<dbReference type="AlphaFoldDB" id="A0A2Y9AR56"/>
<proteinExistence type="predicted"/>
<dbReference type="OrthoDB" id="1550976at2"/>
<dbReference type="Proteomes" id="UP000245839">
    <property type="component" value="Unassembled WGS sequence"/>
</dbReference>
<dbReference type="RefSeq" id="WP_109564525.1">
    <property type="nucleotide sequence ID" value="NZ_QGDJ01000005.1"/>
</dbReference>
<dbReference type="Proteomes" id="UP000251571">
    <property type="component" value="Unassembled WGS sequence"/>
</dbReference>
<reference evidence="4" key="2">
    <citation type="submission" date="2016-10" db="EMBL/GenBank/DDBJ databases">
        <authorList>
            <person name="Varghese N."/>
            <person name="Submissions S."/>
        </authorList>
    </citation>
    <scope>NUCLEOTIDE SEQUENCE [LARGE SCALE GENOMIC DNA]</scope>
    <source>
        <strain evidence="4">DSM 25227</strain>
    </source>
</reference>
<name>A0A2Y9AR56_9RHOB</name>
<evidence type="ECO:0000313" key="4">
    <source>
        <dbReference type="Proteomes" id="UP000251571"/>
    </source>
</evidence>
<dbReference type="InterPro" id="IPR027417">
    <property type="entry name" value="P-loop_NTPase"/>
</dbReference>